<protein>
    <submittedName>
        <fullName evidence="2">Methyltransferase domain-containing protein</fullName>
    </submittedName>
</protein>
<evidence type="ECO:0000313" key="3">
    <source>
        <dbReference type="Proteomes" id="UP000584642"/>
    </source>
</evidence>
<gene>
    <name evidence="2" type="ORF">HND93_32595</name>
</gene>
<proteinExistence type="predicted"/>
<dbReference type="PANTHER" id="PTHR47739:SF1">
    <property type="entry name" value="TRNA1(VAL) (ADENINE(37)-N6)-METHYLTRANSFERASE"/>
    <property type="match status" value="1"/>
</dbReference>
<keyword evidence="2" id="KW-0808">Transferase</keyword>
<evidence type="ECO:0000313" key="2">
    <source>
        <dbReference type="EMBL" id="NYZ24468.1"/>
    </source>
</evidence>
<keyword evidence="2" id="KW-0489">Methyltransferase</keyword>
<name>A0ABX2TMD7_9PROT</name>
<dbReference type="PANTHER" id="PTHR47739">
    <property type="entry name" value="TRNA1(VAL) (ADENINE(37)-N6)-METHYLTRANSFERASE"/>
    <property type="match status" value="1"/>
</dbReference>
<comment type="caution">
    <text evidence="2">The sequence shown here is derived from an EMBL/GenBank/DDBJ whole genome shotgun (WGS) entry which is preliminary data.</text>
</comment>
<dbReference type="GO" id="GO:0008168">
    <property type="term" value="F:methyltransferase activity"/>
    <property type="evidence" value="ECO:0007669"/>
    <property type="project" value="UniProtKB-KW"/>
</dbReference>
<keyword evidence="3" id="KW-1185">Reference proteome</keyword>
<dbReference type="SUPFAM" id="SSF53335">
    <property type="entry name" value="S-adenosyl-L-methionine-dependent methyltransferases"/>
    <property type="match status" value="1"/>
</dbReference>
<accession>A0ABX2TMD7</accession>
<dbReference type="Proteomes" id="UP000584642">
    <property type="component" value="Unassembled WGS sequence"/>
</dbReference>
<feature type="region of interest" description="Disordered" evidence="1">
    <location>
        <begin position="1"/>
        <end position="25"/>
    </location>
</feature>
<dbReference type="GO" id="GO:0032259">
    <property type="term" value="P:methylation"/>
    <property type="evidence" value="ECO:0007669"/>
    <property type="project" value="UniProtKB-KW"/>
</dbReference>
<dbReference type="CDD" id="cd02440">
    <property type="entry name" value="AdoMet_MTases"/>
    <property type="match status" value="1"/>
</dbReference>
<dbReference type="EMBL" id="JABFDB010000040">
    <property type="protein sequence ID" value="NYZ24468.1"/>
    <property type="molecule type" value="Genomic_DNA"/>
</dbReference>
<dbReference type="Gene3D" id="3.40.50.150">
    <property type="entry name" value="Vaccinia Virus protein VP39"/>
    <property type="match status" value="1"/>
</dbReference>
<evidence type="ECO:0000256" key="1">
    <source>
        <dbReference type="SAM" id="MobiDB-lite"/>
    </source>
</evidence>
<organism evidence="2 3">
    <name type="scientific">Azospirillum oleiclasticum</name>
    <dbReference type="NCBI Taxonomy" id="2735135"/>
    <lineage>
        <taxon>Bacteria</taxon>
        <taxon>Pseudomonadati</taxon>
        <taxon>Pseudomonadota</taxon>
        <taxon>Alphaproteobacteria</taxon>
        <taxon>Rhodospirillales</taxon>
        <taxon>Azospirillaceae</taxon>
        <taxon>Azospirillum</taxon>
    </lineage>
</organism>
<dbReference type="InterPro" id="IPR050210">
    <property type="entry name" value="tRNA_Adenine-N(6)_MTase"/>
</dbReference>
<dbReference type="InterPro" id="IPR029063">
    <property type="entry name" value="SAM-dependent_MTases_sf"/>
</dbReference>
<dbReference type="RefSeq" id="WP_180286240.1">
    <property type="nucleotide sequence ID" value="NZ_JABFDB010000040.1"/>
</dbReference>
<sequence>MTASAILPADTEAATGAHQEPGEDSLLGGRVRLMQPDAGYRAAVDPVLLAAFTHVEPGDRVLDVGTGSGAAALCLAARVGGSRIIGLERQPEMADLASRNITLNRMQGRVLVVRGDLMRPPPAMGPASFDRVMMNPPYLKAGAASVPPNAIKAAANVEGDARLADWITCATVMLKARGTLTLVHRADRMDEILALLHGRFGGIVTFPLWPRAGEPAKRVLIAAVRSAKAPAMLAPGLVLHGPDGRYTPAAEAVLRDAAPLTL</sequence>
<reference evidence="2 3" key="1">
    <citation type="submission" date="2020-05" db="EMBL/GenBank/DDBJ databases">
        <title>Azospirillum oleiclasticum sp. nov, a nitrogen-fixing and heavy crude oil-emulsifying bacterium isolated from the crude oil of Yumen Oilfield.</title>
        <authorList>
            <person name="Wu D."/>
            <person name="Cai M."/>
            <person name="Zhang X."/>
        </authorList>
    </citation>
    <scope>NUCLEOTIDE SEQUENCE [LARGE SCALE GENOMIC DNA]</scope>
    <source>
        <strain evidence="2 3">ROY-1-1-2</strain>
    </source>
</reference>
<dbReference type="Pfam" id="PF01135">
    <property type="entry name" value="PCMT"/>
    <property type="match status" value="1"/>
</dbReference>